<name>A0A238C347_9BILA</name>
<dbReference type="InterPro" id="IPR023799">
    <property type="entry name" value="RbfA_dom_sf"/>
</dbReference>
<evidence type="ECO:0000313" key="2">
    <source>
        <dbReference type="Proteomes" id="UP000242913"/>
    </source>
</evidence>
<proteinExistence type="predicted"/>
<dbReference type="InterPro" id="IPR015946">
    <property type="entry name" value="KH_dom-like_a/b"/>
</dbReference>
<sequence>MLMLNVGKTPRQRRLSEAKRNRLGRISLKKRNERFRKIIVHWLAKGDKSDEIMEKVLKSLEDFVRKRLSELLSSHNIPRFTFVAEHKR</sequence>
<keyword evidence="2" id="KW-1185">Reference proteome</keyword>
<dbReference type="AlphaFoldDB" id="A0A238C347"/>
<reference evidence="1 2" key="1">
    <citation type="submission" date="2015-12" db="EMBL/GenBank/DDBJ databases">
        <title>Draft genome of the nematode, Onchocerca flexuosa.</title>
        <authorList>
            <person name="Mitreva M."/>
        </authorList>
    </citation>
    <scope>NUCLEOTIDE SEQUENCE [LARGE SCALE GENOMIC DNA]</scope>
    <source>
        <strain evidence="1">Red Deer</strain>
    </source>
</reference>
<dbReference type="OrthoDB" id="418445at2759"/>
<evidence type="ECO:0000313" key="1">
    <source>
        <dbReference type="EMBL" id="OZC11804.1"/>
    </source>
</evidence>
<dbReference type="SUPFAM" id="SSF89919">
    <property type="entry name" value="Ribosome-binding factor A, RbfA"/>
    <property type="match status" value="1"/>
</dbReference>
<gene>
    <name evidence="1" type="ORF">X798_00985</name>
</gene>
<dbReference type="Gene3D" id="3.30.300.20">
    <property type="match status" value="1"/>
</dbReference>
<dbReference type="Proteomes" id="UP000242913">
    <property type="component" value="Unassembled WGS sequence"/>
</dbReference>
<protein>
    <submittedName>
        <fullName evidence="1">Uncharacterized protein</fullName>
    </submittedName>
</protein>
<accession>A0A238C347</accession>
<dbReference type="EMBL" id="KZ269979">
    <property type="protein sequence ID" value="OZC11804.1"/>
    <property type="molecule type" value="Genomic_DNA"/>
</dbReference>
<organism evidence="1 2">
    <name type="scientific">Onchocerca flexuosa</name>
    <dbReference type="NCBI Taxonomy" id="387005"/>
    <lineage>
        <taxon>Eukaryota</taxon>
        <taxon>Metazoa</taxon>
        <taxon>Ecdysozoa</taxon>
        <taxon>Nematoda</taxon>
        <taxon>Chromadorea</taxon>
        <taxon>Rhabditida</taxon>
        <taxon>Spirurina</taxon>
        <taxon>Spiruromorpha</taxon>
        <taxon>Filarioidea</taxon>
        <taxon>Onchocercidae</taxon>
        <taxon>Onchocerca</taxon>
    </lineage>
</organism>